<evidence type="ECO:0000313" key="3">
    <source>
        <dbReference type="EMBL" id="EGO65485.1"/>
    </source>
</evidence>
<evidence type="ECO:0000313" key="4">
    <source>
        <dbReference type="Proteomes" id="UP000003240"/>
    </source>
</evidence>
<dbReference type="InterPro" id="IPR044122">
    <property type="entry name" value="UPF0261_N"/>
</dbReference>
<dbReference type="InterPro" id="IPR056778">
    <property type="entry name" value="UPF0261_C"/>
</dbReference>
<dbReference type="PIRSF" id="PIRSF033271">
    <property type="entry name" value="UCP033271"/>
    <property type="match status" value="1"/>
</dbReference>
<organism evidence="3 4">
    <name type="scientific">Acetonema longum DSM 6540</name>
    <dbReference type="NCBI Taxonomy" id="1009370"/>
    <lineage>
        <taxon>Bacteria</taxon>
        <taxon>Bacillati</taxon>
        <taxon>Bacillota</taxon>
        <taxon>Negativicutes</taxon>
        <taxon>Acetonemataceae</taxon>
        <taxon>Acetonema</taxon>
    </lineage>
</organism>
<dbReference type="PANTHER" id="PTHR31862">
    <property type="entry name" value="UPF0261 DOMAIN PROTEIN (AFU_ORTHOLOGUE AFUA_1G10120)"/>
    <property type="match status" value="1"/>
</dbReference>
<dbReference type="Gene3D" id="3.40.50.12020">
    <property type="entry name" value="Uncharacterised protein family UPF0261, NN domain"/>
    <property type="match status" value="1"/>
</dbReference>
<dbReference type="InterPro" id="IPR051353">
    <property type="entry name" value="Tobamovirus_resist_UPF0261"/>
</dbReference>
<dbReference type="NCBIfam" id="NF002674">
    <property type="entry name" value="PRK02399.1-2"/>
    <property type="match status" value="1"/>
</dbReference>
<comment type="caution">
    <text evidence="3">The sequence shown here is derived from an EMBL/GenBank/DDBJ whole genome shotgun (WGS) entry which is preliminary data.</text>
</comment>
<dbReference type="Proteomes" id="UP000003240">
    <property type="component" value="Unassembled WGS sequence"/>
</dbReference>
<dbReference type="Pfam" id="PF06792">
    <property type="entry name" value="UPF0261"/>
    <property type="match status" value="1"/>
</dbReference>
<gene>
    <name evidence="3" type="ORF">ALO_02696</name>
</gene>
<dbReference type="AlphaFoldDB" id="F7NES4"/>
<feature type="domain" description="UPF0261" evidence="1">
    <location>
        <begin position="4"/>
        <end position="177"/>
    </location>
</feature>
<dbReference type="RefSeq" id="WP_004092559.1">
    <property type="nucleotide sequence ID" value="NZ_AFGF01000017.1"/>
</dbReference>
<name>F7NES4_9FIRM</name>
<dbReference type="EMBL" id="AFGF01000017">
    <property type="protein sequence ID" value="EGO65485.1"/>
    <property type="molecule type" value="Genomic_DNA"/>
</dbReference>
<dbReference type="STRING" id="1009370.ALO_02696"/>
<evidence type="ECO:0000259" key="2">
    <source>
        <dbReference type="Pfam" id="PF23189"/>
    </source>
</evidence>
<protein>
    <submittedName>
        <fullName evidence="3">Uncharacterized protein</fullName>
    </submittedName>
</protein>
<feature type="domain" description="UPF0261" evidence="2">
    <location>
        <begin position="185"/>
        <end position="402"/>
    </location>
</feature>
<dbReference type="Gene3D" id="3.40.50.12030">
    <property type="entry name" value="Uncharacterised protein family UPF0261, NC domain"/>
    <property type="match status" value="1"/>
</dbReference>
<dbReference type="CDD" id="cd15488">
    <property type="entry name" value="Tm-1-like"/>
    <property type="match status" value="1"/>
</dbReference>
<dbReference type="Pfam" id="PF23189">
    <property type="entry name" value="UPF0261_C"/>
    <property type="match status" value="1"/>
</dbReference>
<dbReference type="PANTHER" id="PTHR31862:SF1">
    <property type="entry name" value="UPF0261 DOMAIN PROTEIN (AFU_ORTHOLOGUE AFUA_1G10120)"/>
    <property type="match status" value="1"/>
</dbReference>
<keyword evidence="4" id="KW-1185">Reference proteome</keyword>
<dbReference type="OrthoDB" id="9776369at2"/>
<accession>F7NES4</accession>
<proteinExistence type="predicted"/>
<dbReference type="eggNOG" id="COG5441">
    <property type="taxonomic scope" value="Bacteria"/>
</dbReference>
<reference evidence="3 4" key="1">
    <citation type="journal article" date="2011" name="EMBO J.">
        <title>Structural diversity of bacterial flagellar motors.</title>
        <authorList>
            <person name="Chen S."/>
            <person name="Beeby M."/>
            <person name="Murphy G.E."/>
            <person name="Leadbetter J.R."/>
            <person name="Hendrixson D.R."/>
            <person name="Briegel A."/>
            <person name="Li Z."/>
            <person name="Shi J."/>
            <person name="Tocheva E.I."/>
            <person name="Muller A."/>
            <person name="Dobro M.J."/>
            <person name="Jensen G.J."/>
        </authorList>
    </citation>
    <scope>NUCLEOTIDE SEQUENCE [LARGE SCALE GENOMIC DNA]</scope>
    <source>
        <strain evidence="3 4">DSM 6540</strain>
    </source>
</reference>
<sequence>MDGKIVILGTLDTKGQEFKYIKDLIESTGTATLVINAGVKGEPYFTPEISNAQVAEAGGMKLGELIERNDRGLAMNVMMQGAVTWVSQLYTKGEVGGIISLGGTAGTTIGTAAMQALPVGVPKVMVSTVASGDTRPYVGVKDVTMMYSVVDIAGLNGLSRRILANAAFAVAGMVRGKAPAAGADKPLIGATMFGVTTPCVTKAREHMEAKGYELLVFHATGTGGQAMEGLIEGGFIKGVLDITTTEWADELVGGVMSGGPRRLEAAARAGIPQVVSVGALDMVNFGPMDTVPVRFKGRKLYQHNPTVTLMRTTVEECRRLGEIIASKLNKVQGPTALYLPLKGVSLIDKAGQVFYGPEEDAALFAALRQNLDRSRVEIIEMDTDINDEHFAVAMAEKLAAMMKQK</sequence>
<dbReference type="InterPro" id="IPR008322">
    <property type="entry name" value="UPF0261"/>
</dbReference>
<evidence type="ECO:0000259" key="1">
    <source>
        <dbReference type="Pfam" id="PF06792"/>
    </source>
</evidence>